<comment type="caution">
    <text evidence="1">The sequence shown here is derived from an EMBL/GenBank/DDBJ whole genome shotgun (WGS) entry which is preliminary data.</text>
</comment>
<name>A0ABW8K4W4_9GAMM</name>
<dbReference type="EMBL" id="JADIKD010000010">
    <property type="protein sequence ID" value="MFK2917937.1"/>
    <property type="molecule type" value="Genomic_DNA"/>
</dbReference>
<keyword evidence="2" id="KW-1185">Reference proteome</keyword>
<proteinExistence type="predicted"/>
<evidence type="ECO:0000313" key="1">
    <source>
        <dbReference type="EMBL" id="MFK2917937.1"/>
    </source>
</evidence>
<gene>
    <name evidence="1" type="ORF">ISS97_11745</name>
</gene>
<reference evidence="1 2" key="1">
    <citation type="submission" date="2020-10" db="EMBL/GenBank/DDBJ databases">
        <title>Phylogeny of dyella-like bacteria.</title>
        <authorList>
            <person name="Fu J."/>
        </authorList>
    </citation>
    <scope>NUCLEOTIDE SEQUENCE [LARGE SCALE GENOMIC DNA]</scope>
    <source>
        <strain evidence="1 2">BB4</strain>
    </source>
</reference>
<organism evidence="1 2">
    <name type="scientific">Dyella koreensis</name>
    <dbReference type="NCBI Taxonomy" id="311235"/>
    <lineage>
        <taxon>Bacteria</taxon>
        <taxon>Pseudomonadati</taxon>
        <taxon>Pseudomonadota</taxon>
        <taxon>Gammaproteobacteria</taxon>
        <taxon>Lysobacterales</taxon>
        <taxon>Rhodanobacteraceae</taxon>
        <taxon>Dyella</taxon>
    </lineage>
</organism>
<sequence>MNMSRQEMRGTLSRIEAAISALRTRYANDMKFLQSTNGIFASVFSSAYHEDDDWLAAQIDEVCTRQGVPYPMA</sequence>
<dbReference type="RefSeq" id="WP_379986486.1">
    <property type="nucleotide sequence ID" value="NZ_JADIKD010000010.1"/>
</dbReference>
<accession>A0ABW8K4W4</accession>
<dbReference type="Proteomes" id="UP001620408">
    <property type="component" value="Unassembled WGS sequence"/>
</dbReference>
<evidence type="ECO:0000313" key="2">
    <source>
        <dbReference type="Proteomes" id="UP001620408"/>
    </source>
</evidence>
<protein>
    <submittedName>
        <fullName evidence="1">Uncharacterized protein</fullName>
    </submittedName>
</protein>